<dbReference type="EMBL" id="RJVG01000001">
    <property type="protein sequence ID" value="ROR31489.1"/>
    <property type="molecule type" value="Genomic_DNA"/>
</dbReference>
<keyword evidence="1" id="KW-0472">Membrane</keyword>
<dbReference type="AlphaFoldDB" id="A0A3N1XY60"/>
<dbReference type="GO" id="GO:0140359">
    <property type="term" value="F:ABC-type transporter activity"/>
    <property type="evidence" value="ECO:0007669"/>
    <property type="project" value="InterPro"/>
</dbReference>
<feature type="transmembrane region" description="Helical" evidence="1">
    <location>
        <begin position="118"/>
        <end position="138"/>
    </location>
</feature>
<feature type="transmembrane region" description="Helical" evidence="1">
    <location>
        <begin position="21"/>
        <end position="40"/>
    </location>
</feature>
<evidence type="ECO:0000313" key="3">
    <source>
        <dbReference type="Proteomes" id="UP000273083"/>
    </source>
</evidence>
<dbReference type="RefSeq" id="WP_123607588.1">
    <property type="nucleotide sequence ID" value="NZ_RJVG01000001.1"/>
</dbReference>
<dbReference type="PANTHER" id="PTHR43471">
    <property type="entry name" value="ABC TRANSPORTER PERMEASE"/>
    <property type="match status" value="1"/>
</dbReference>
<protein>
    <submittedName>
        <fullName evidence="2">ABC-2 family transporter</fullName>
    </submittedName>
</protein>
<gene>
    <name evidence="2" type="ORF">EDD66_101105</name>
</gene>
<sequence length="302" mass="33184">MKINPVYKKELKISVRTVKMAFIIFFYNLLLAIIGLFAFYLSFEESAMYGGIDYSNMLSIYTTIAVLEICLVLFIVPGFTSSSITGERERQTLEILLTTKLKPIEIVLGKLGSSISSLLLLVFSSLPILAISFAVGGIRFIDLLQLMLLAIVIAVFIGSIGIFFSTIARKTTSATVFTYGTVIALILGTAAIVFAAYLLISFKMGKQYASVGVYNPPDVGNLILILLVNPIVTMIAMITDQFGNYSEFSKILSEYGKGNSTIIENWFAVSVILQLVLSAVFILGAAKFLNPLRKRRRGNSKE</sequence>
<evidence type="ECO:0000256" key="1">
    <source>
        <dbReference type="SAM" id="Phobius"/>
    </source>
</evidence>
<feature type="transmembrane region" description="Helical" evidence="1">
    <location>
        <begin position="222"/>
        <end position="245"/>
    </location>
</feature>
<dbReference type="OrthoDB" id="9815855at2"/>
<feature type="transmembrane region" description="Helical" evidence="1">
    <location>
        <begin position="144"/>
        <end position="164"/>
    </location>
</feature>
<dbReference type="Proteomes" id="UP000273083">
    <property type="component" value="Unassembled WGS sequence"/>
</dbReference>
<accession>A0A3N1XY60</accession>
<feature type="transmembrane region" description="Helical" evidence="1">
    <location>
        <begin position="60"/>
        <end position="80"/>
    </location>
</feature>
<keyword evidence="1" id="KW-0812">Transmembrane</keyword>
<dbReference type="Pfam" id="PF12679">
    <property type="entry name" value="ABC2_membrane_2"/>
    <property type="match status" value="1"/>
</dbReference>
<feature type="transmembrane region" description="Helical" evidence="1">
    <location>
        <begin position="266"/>
        <end position="286"/>
    </location>
</feature>
<evidence type="ECO:0000313" key="2">
    <source>
        <dbReference type="EMBL" id="ROR31489.1"/>
    </source>
</evidence>
<proteinExistence type="predicted"/>
<dbReference type="GO" id="GO:0005886">
    <property type="term" value="C:plasma membrane"/>
    <property type="evidence" value="ECO:0007669"/>
    <property type="project" value="UniProtKB-SubCell"/>
</dbReference>
<keyword evidence="3" id="KW-1185">Reference proteome</keyword>
<name>A0A3N1XY60_9FIRM</name>
<comment type="caution">
    <text evidence="2">The sequence shown here is derived from an EMBL/GenBank/DDBJ whole genome shotgun (WGS) entry which is preliminary data.</text>
</comment>
<organism evidence="2 3">
    <name type="scientific">Mobilisporobacter senegalensis</name>
    <dbReference type="NCBI Taxonomy" id="1329262"/>
    <lineage>
        <taxon>Bacteria</taxon>
        <taxon>Bacillati</taxon>
        <taxon>Bacillota</taxon>
        <taxon>Clostridia</taxon>
        <taxon>Lachnospirales</taxon>
        <taxon>Lachnospiraceae</taxon>
        <taxon>Mobilisporobacter</taxon>
    </lineage>
</organism>
<keyword evidence="1" id="KW-1133">Transmembrane helix</keyword>
<reference evidence="2 3" key="1">
    <citation type="submission" date="2018-11" db="EMBL/GenBank/DDBJ databases">
        <title>Genomic Encyclopedia of Type Strains, Phase IV (KMG-IV): sequencing the most valuable type-strain genomes for metagenomic binning, comparative biology and taxonomic classification.</title>
        <authorList>
            <person name="Goeker M."/>
        </authorList>
    </citation>
    <scope>NUCLEOTIDE SEQUENCE [LARGE SCALE GENOMIC DNA]</scope>
    <source>
        <strain evidence="2 3">DSM 26537</strain>
    </source>
</reference>
<feature type="transmembrane region" description="Helical" evidence="1">
    <location>
        <begin position="176"/>
        <end position="202"/>
    </location>
</feature>